<dbReference type="RefSeq" id="WP_054875792.1">
    <property type="nucleotide sequence ID" value="NZ_LKET01000039.1"/>
</dbReference>
<comment type="caution">
    <text evidence="1">The sequence shown here is derived from an EMBL/GenBank/DDBJ whole genome shotgun (WGS) entry which is preliminary data.</text>
</comment>
<name>A0A0P8YUH0_9CLOT</name>
<evidence type="ECO:0000313" key="1">
    <source>
        <dbReference type="EMBL" id="KPU43338.1"/>
    </source>
</evidence>
<evidence type="ECO:0000313" key="2">
    <source>
        <dbReference type="Proteomes" id="UP000050326"/>
    </source>
</evidence>
<dbReference type="STRING" id="36849.OXPF_27790"/>
<accession>A0A0P8YUH0</accession>
<dbReference type="Proteomes" id="UP000050326">
    <property type="component" value="Unassembled WGS sequence"/>
</dbReference>
<organism evidence="1 2">
    <name type="scientific">Oxobacter pfennigii</name>
    <dbReference type="NCBI Taxonomy" id="36849"/>
    <lineage>
        <taxon>Bacteria</taxon>
        <taxon>Bacillati</taxon>
        <taxon>Bacillota</taxon>
        <taxon>Clostridia</taxon>
        <taxon>Eubacteriales</taxon>
        <taxon>Clostridiaceae</taxon>
        <taxon>Oxobacter</taxon>
    </lineage>
</organism>
<proteinExistence type="predicted"/>
<dbReference type="EMBL" id="LKET01000039">
    <property type="protein sequence ID" value="KPU43338.1"/>
    <property type="molecule type" value="Genomic_DNA"/>
</dbReference>
<keyword evidence="2" id="KW-1185">Reference proteome</keyword>
<gene>
    <name evidence="1" type="ORF">OXPF_27790</name>
</gene>
<dbReference type="AlphaFoldDB" id="A0A0P8YUH0"/>
<sequence>MEQEKIKMDLTRKERRLLEIIRNTQCKEMKISVQDRQPIKIEEVKKNIKL</sequence>
<reference evidence="1 2" key="1">
    <citation type="submission" date="2015-09" db="EMBL/GenBank/DDBJ databases">
        <title>Genome sequence of Oxobacter pfennigii DSM 3222.</title>
        <authorList>
            <person name="Poehlein A."/>
            <person name="Bengelsdorf F.R."/>
            <person name="Schiel-Bengelsdorf B."/>
            <person name="Duerre P."/>
            <person name="Daniel R."/>
        </authorList>
    </citation>
    <scope>NUCLEOTIDE SEQUENCE [LARGE SCALE GENOMIC DNA]</scope>
    <source>
        <strain evidence="1 2">DSM 3222</strain>
    </source>
</reference>
<protein>
    <submittedName>
        <fullName evidence="1">Uncharacterized protein</fullName>
    </submittedName>
</protein>